<evidence type="ECO:0000256" key="6">
    <source>
        <dbReference type="ARBA" id="ARBA00023242"/>
    </source>
</evidence>
<keyword evidence="3" id="KW-0677">Repeat</keyword>
<dbReference type="Gene3D" id="3.30.40.10">
    <property type="entry name" value="Zinc/RING finger domain, C3HC4 (zinc finger)"/>
    <property type="match status" value="1"/>
</dbReference>
<dbReference type="InterPro" id="IPR013083">
    <property type="entry name" value="Znf_RING/FYVE/PHD"/>
</dbReference>
<feature type="compositionally biased region" description="Acidic residues" evidence="7">
    <location>
        <begin position="755"/>
        <end position="765"/>
    </location>
</feature>
<dbReference type="CDD" id="cd00122">
    <property type="entry name" value="MBD"/>
    <property type="match status" value="1"/>
</dbReference>
<feature type="compositionally biased region" description="Acidic residues" evidence="7">
    <location>
        <begin position="172"/>
        <end position="182"/>
    </location>
</feature>
<dbReference type="GO" id="GO:0008270">
    <property type="term" value="F:zinc ion binding"/>
    <property type="evidence" value="ECO:0007669"/>
    <property type="project" value="UniProtKB-KW"/>
</dbReference>
<feature type="compositionally biased region" description="Polar residues" evidence="7">
    <location>
        <begin position="617"/>
        <end position="645"/>
    </location>
</feature>
<dbReference type="Gene3D" id="2.30.30.140">
    <property type="match status" value="1"/>
</dbReference>
<sequence>MKTNHRSATKKVFEKNERVIAVWAYNHKYPATIRDVLPNDKYEVLFCDGYAKILRGCKLFKATEEDLKNCQLPPPKKPAPPMGADPIDPDLGPKEERRLKKRRMDVLEAFRPHKRQKTDGNQLTPESSPQPSTSTFTPSLSLKSKETPKIVLKGRGRPPSKLREQREREEERQEEDYDEDSGGEGPAAVDTPRPESEAKLRKTRRKKRLFDESTYIYRGPKQRPGMEEDQERWNVEIPEGAAPVQIKDQEGYYRESVIIPDKKMLPGWTKHTMRRKSGAKWDVFLVNPEGRKFRSRNELRNYFAELKQPFPEDSFDFMVGRKLEMIRTQGDGKRRLDSSAVDGEGQSQVDKKSGDFTPDYRRIRTLLPKGRLLEGEEGKSDQSPGSPATPTLTSPPFPLTELRTPDGGFTCCGKTFRKENLFQMHMKHYHPEYSTLFGSTPNVADLAYARTVGEPLEDSRAEAMAPRNTLLERVTRYEAERKASETATASSGGKILPSKEPAPVTPPVTEEPVTTSLLEKTEDTPAASPVVEEAVVDSPTAGEEMENNGDEIMEEVAAPAEVVTPQPPPVEEKAKSTVEVKEDSENTASEVDSPVPPPTTPLPVTTTPSVPIIRPVSKQTTQVPKTTASTEPTSQVPPTSTQKSHPTPAVKTPITITKYVPPGQKPAVSSLTKLTISMTNPTPDKEVKPTIKTLLPMRPPPQEAKEAQEAPKLKEVMVKEESEEETPVRIKPRKRTVSEPFPKKPKLVKHPTGSLEEEPALDEEVQPSHTVVNPSYRFSRNRSQVRVSLEKLVINPDSNGRVVLGNGHSEDKITNTAGRRQFKNFKDANKISKRPKGESTVSSEPLADNEAQDAVYENLRKEEIINCTCGYMEEDGLMIQCDLCLCWQHGLCNDIDKESDVPEKYVCHICLNPARERPSTRFLHNQDWLKEGKLPSLSICQKNKDAEVQRETMLKKSHDLGASLLELQTVIRSLRVKTHIATKSDHPKLYLWAKSWKNENAEVKTGNEEDNCKQEVSGPQPEAAIDETECRLRLLEHVEDYQHQVDDRLTSIQAQIAALESEDPDLASDEASDHCPATKQTVQMILHDLCTVRRVATLK</sequence>
<dbReference type="InterPro" id="IPR016177">
    <property type="entry name" value="DNA-bd_dom_sf"/>
</dbReference>
<proteinExistence type="predicted"/>
<organism evidence="9">
    <name type="scientific">Cuerna arida</name>
    <dbReference type="NCBI Taxonomy" id="1464854"/>
    <lineage>
        <taxon>Eukaryota</taxon>
        <taxon>Metazoa</taxon>
        <taxon>Ecdysozoa</taxon>
        <taxon>Arthropoda</taxon>
        <taxon>Hexapoda</taxon>
        <taxon>Insecta</taxon>
        <taxon>Pterygota</taxon>
        <taxon>Neoptera</taxon>
        <taxon>Paraneoptera</taxon>
        <taxon>Hemiptera</taxon>
        <taxon>Auchenorrhyncha</taxon>
        <taxon>Membracoidea</taxon>
        <taxon>Cicadellidae</taxon>
        <taxon>Cicadellinae</taxon>
        <taxon>Proconiini</taxon>
        <taxon>Cuerna</taxon>
    </lineage>
</organism>
<feature type="compositionally biased region" description="Low complexity" evidence="7">
    <location>
        <begin position="383"/>
        <end position="392"/>
    </location>
</feature>
<keyword evidence="6" id="KW-0539">Nucleus</keyword>
<gene>
    <name evidence="9" type="ORF">g.27114</name>
</gene>
<dbReference type="SMART" id="SM00391">
    <property type="entry name" value="MBD"/>
    <property type="match status" value="1"/>
</dbReference>
<keyword evidence="5" id="KW-0862">Zinc</keyword>
<evidence type="ECO:0000256" key="2">
    <source>
        <dbReference type="ARBA" id="ARBA00022723"/>
    </source>
</evidence>
<dbReference type="InterPro" id="IPR011011">
    <property type="entry name" value="Znf_FYVE_PHD"/>
</dbReference>
<feature type="compositionally biased region" description="Low complexity" evidence="7">
    <location>
        <begin position="525"/>
        <end position="539"/>
    </location>
</feature>
<feature type="compositionally biased region" description="Basic and acidic residues" evidence="7">
    <location>
        <begin position="703"/>
        <end position="720"/>
    </location>
</feature>
<dbReference type="InterPro" id="IPR001739">
    <property type="entry name" value="Methyl_CpG_DNA-bd"/>
</dbReference>
<feature type="domain" description="MBD" evidence="8">
    <location>
        <begin position="254"/>
        <end position="322"/>
    </location>
</feature>
<evidence type="ECO:0000259" key="8">
    <source>
        <dbReference type="PROSITE" id="PS50982"/>
    </source>
</evidence>
<feature type="compositionally biased region" description="Basic and acidic residues" evidence="7">
    <location>
        <begin position="371"/>
        <end position="380"/>
    </location>
</feature>
<name>A0A1B6GPA3_9HEMI</name>
<evidence type="ECO:0000313" key="9">
    <source>
        <dbReference type="EMBL" id="JAS64255.1"/>
    </source>
</evidence>
<dbReference type="PROSITE" id="PS50982">
    <property type="entry name" value="MBD"/>
    <property type="match status" value="1"/>
</dbReference>
<dbReference type="SUPFAM" id="SSF57903">
    <property type="entry name" value="FYVE/PHD zinc finger"/>
    <property type="match status" value="1"/>
</dbReference>
<dbReference type="Gene3D" id="3.30.890.10">
    <property type="entry name" value="Methyl-cpg-binding Protein 2, Chain A"/>
    <property type="match status" value="1"/>
</dbReference>
<dbReference type="PROSITE" id="PS01359">
    <property type="entry name" value="ZF_PHD_1"/>
    <property type="match status" value="1"/>
</dbReference>
<accession>A0A1B6GPA3</accession>
<dbReference type="PANTHER" id="PTHR15856">
    <property type="entry name" value="PHD FINGER PROTEIN 20-RELATED"/>
    <property type="match status" value="1"/>
</dbReference>
<dbReference type="GO" id="GO:0044545">
    <property type="term" value="C:NSL complex"/>
    <property type="evidence" value="ECO:0007669"/>
    <property type="project" value="TreeGrafter"/>
</dbReference>
<feature type="region of interest" description="Disordered" evidence="7">
    <location>
        <begin position="105"/>
        <end position="206"/>
    </location>
</feature>
<feature type="compositionally biased region" description="Basic and acidic residues" evidence="7">
    <location>
        <begin position="570"/>
        <end position="584"/>
    </location>
</feature>
<feature type="region of interest" description="Disordered" evidence="7">
    <location>
        <begin position="479"/>
        <end position="545"/>
    </location>
</feature>
<feature type="compositionally biased region" description="Low complexity" evidence="7">
    <location>
        <begin position="123"/>
        <end position="142"/>
    </location>
</feature>
<feature type="region of interest" description="Disordered" evidence="7">
    <location>
        <begin position="70"/>
        <end position="93"/>
    </location>
</feature>
<evidence type="ECO:0000256" key="3">
    <source>
        <dbReference type="ARBA" id="ARBA00022737"/>
    </source>
</evidence>
<dbReference type="GO" id="GO:0006357">
    <property type="term" value="P:regulation of transcription by RNA polymerase II"/>
    <property type="evidence" value="ECO:0007669"/>
    <property type="project" value="TreeGrafter"/>
</dbReference>
<evidence type="ECO:0000256" key="7">
    <source>
        <dbReference type="SAM" id="MobiDB-lite"/>
    </source>
</evidence>
<dbReference type="InterPro" id="IPR019786">
    <property type="entry name" value="Zinc_finger_PHD-type_CS"/>
</dbReference>
<dbReference type="Pfam" id="PF20826">
    <property type="entry name" value="PHD_5"/>
    <property type="match status" value="1"/>
</dbReference>
<feature type="region of interest" description="Disordered" evidence="7">
    <location>
        <begin position="560"/>
        <end position="768"/>
    </location>
</feature>
<reference evidence="9" key="1">
    <citation type="submission" date="2015-11" db="EMBL/GenBank/DDBJ databases">
        <title>De novo transcriptome assembly of four potential Pierce s Disease insect vectors from Arizona vineyards.</title>
        <authorList>
            <person name="Tassone E.E."/>
        </authorList>
    </citation>
    <scope>NUCLEOTIDE SEQUENCE</scope>
</reference>
<dbReference type="SUPFAM" id="SSF63748">
    <property type="entry name" value="Tudor/PWWP/MBT"/>
    <property type="match status" value="1"/>
</dbReference>
<protein>
    <recommendedName>
        <fullName evidence="8">MBD domain-containing protein</fullName>
    </recommendedName>
</protein>
<dbReference type="SUPFAM" id="SSF54171">
    <property type="entry name" value="DNA-binding domain"/>
    <property type="match status" value="1"/>
</dbReference>
<dbReference type="EMBL" id="GECZ01005514">
    <property type="protein sequence ID" value="JAS64255.1"/>
    <property type="molecule type" value="Transcribed_RNA"/>
</dbReference>
<evidence type="ECO:0000256" key="5">
    <source>
        <dbReference type="ARBA" id="ARBA00022833"/>
    </source>
</evidence>
<feature type="compositionally biased region" description="Basic and acidic residues" evidence="7">
    <location>
        <begin position="161"/>
        <end position="171"/>
    </location>
</feature>
<dbReference type="PANTHER" id="PTHR15856:SF51">
    <property type="entry name" value="MBD-R2"/>
    <property type="match status" value="1"/>
</dbReference>
<dbReference type="AlphaFoldDB" id="A0A1B6GPA3"/>
<keyword evidence="2" id="KW-0479">Metal-binding</keyword>
<evidence type="ECO:0000256" key="1">
    <source>
        <dbReference type="ARBA" id="ARBA00004123"/>
    </source>
</evidence>
<feature type="compositionally biased region" description="Basic and acidic residues" evidence="7">
    <location>
        <begin position="349"/>
        <end position="362"/>
    </location>
</feature>
<feature type="compositionally biased region" description="Low complexity" evidence="7">
    <location>
        <begin position="602"/>
        <end position="616"/>
    </location>
</feature>
<feature type="compositionally biased region" description="Pro residues" evidence="7">
    <location>
        <begin position="72"/>
        <end position="83"/>
    </location>
</feature>
<dbReference type="Pfam" id="PF01429">
    <property type="entry name" value="MBD"/>
    <property type="match status" value="1"/>
</dbReference>
<dbReference type="GO" id="GO:0003677">
    <property type="term" value="F:DNA binding"/>
    <property type="evidence" value="ECO:0007669"/>
    <property type="project" value="InterPro"/>
</dbReference>
<feature type="compositionally biased region" description="Polar residues" evidence="7">
    <location>
        <begin position="667"/>
        <end position="682"/>
    </location>
</feature>
<dbReference type="GO" id="GO:0005634">
    <property type="term" value="C:nucleus"/>
    <property type="evidence" value="ECO:0007669"/>
    <property type="project" value="UniProtKB-SubCell"/>
</dbReference>
<keyword evidence="4" id="KW-0863">Zinc-finger</keyword>
<comment type="subcellular location">
    <subcellularLocation>
        <location evidence="1">Nucleus</location>
    </subcellularLocation>
</comment>
<dbReference type="InterPro" id="IPR043449">
    <property type="entry name" value="PHF20-like"/>
</dbReference>
<evidence type="ECO:0000256" key="4">
    <source>
        <dbReference type="ARBA" id="ARBA00022771"/>
    </source>
</evidence>
<feature type="region of interest" description="Disordered" evidence="7">
    <location>
        <begin position="329"/>
        <end position="404"/>
    </location>
</feature>